<name>A0ABN2HQ04_9ACTN</name>
<dbReference type="Proteomes" id="UP001500280">
    <property type="component" value="Unassembled WGS sequence"/>
</dbReference>
<dbReference type="EMBL" id="BAAANF010000015">
    <property type="protein sequence ID" value="GAA1691537.1"/>
    <property type="molecule type" value="Genomic_DNA"/>
</dbReference>
<evidence type="ECO:0000313" key="1">
    <source>
        <dbReference type="EMBL" id="GAA1691537.1"/>
    </source>
</evidence>
<sequence>MNDLHPEQRRNLQIEGQESKVVDSTLQNRHDLSLRGIGDPIFTEDGRHGSVNNLPDCPIAQAKAQAQHLVLIDRLLQSLP</sequence>
<reference evidence="1 2" key="1">
    <citation type="journal article" date="2019" name="Int. J. Syst. Evol. Microbiol.">
        <title>The Global Catalogue of Microorganisms (GCM) 10K type strain sequencing project: providing services to taxonomists for standard genome sequencing and annotation.</title>
        <authorList>
            <consortium name="The Broad Institute Genomics Platform"/>
            <consortium name="The Broad Institute Genome Sequencing Center for Infectious Disease"/>
            <person name="Wu L."/>
            <person name="Ma J."/>
        </authorList>
    </citation>
    <scope>NUCLEOTIDE SEQUENCE [LARGE SCALE GENOMIC DNA]</scope>
    <source>
        <strain evidence="1 2">JCM 14307</strain>
    </source>
</reference>
<organism evidence="1 2">
    <name type="scientific">Kribbella yunnanensis</name>
    <dbReference type="NCBI Taxonomy" id="190194"/>
    <lineage>
        <taxon>Bacteria</taxon>
        <taxon>Bacillati</taxon>
        <taxon>Actinomycetota</taxon>
        <taxon>Actinomycetes</taxon>
        <taxon>Propionibacteriales</taxon>
        <taxon>Kribbellaceae</taxon>
        <taxon>Kribbella</taxon>
    </lineage>
</organism>
<protein>
    <submittedName>
        <fullName evidence="1">Uncharacterized protein</fullName>
    </submittedName>
</protein>
<gene>
    <name evidence="1" type="ORF">GCM10009745_41100</name>
</gene>
<comment type="caution">
    <text evidence="1">The sequence shown here is derived from an EMBL/GenBank/DDBJ whole genome shotgun (WGS) entry which is preliminary data.</text>
</comment>
<keyword evidence="2" id="KW-1185">Reference proteome</keyword>
<evidence type="ECO:0000313" key="2">
    <source>
        <dbReference type="Proteomes" id="UP001500280"/>
    </source>
</evidence>
<accession>A0ABN2HQ04</accession>
<proteinExistence type="predicted"/>